<evidence type="ECO:0000313" key="4">
    <source>
        <dbReference type="Proteomes" id="UP001058236"/>
    </source>
</evidence>
<organism evidence="3 4">
    <name type="scientific">Streptomyces cavourensis</name>
    <dbReference type="NCBI Taxonomy" id="67258"/>
    <lineage>
        <taxon>Bacteria</taxon>
        <taxon>Bacillati</taxon>
        <taxon>Actinomycetota</taxon>
        <taxon>Actinomycetes</taxon>
        <taxon>Kitasatosporales</taxon>
        <taxon>Streptomycetaceae</taxon>
        <taxon>Streptomyces</taxon>
    </lineage>
</organism>
<evidence type="ECO:0000259" key="2">
    <source>
        <dbReference type="PROSITE" id="PS50902"/>
    </source>
</evidence>
<keyword evidence="4" id="KW-1185">Reference proteome</keyword>
<dbReference type="Gene3D" id="3.40.50.360">
    <property type="match status" value="1"/>
</dbReference>
<evidence type="ECO:0000256" key="1">
    <source>
        <dbReference type="SAM" id="MobiDB-lite"/>
    </source>
</evidence>
<dbReference type="SUPFAM" id="SSF52218">
    <property type="entry name" value="Flavoproteins"/>
    <property type="match status" value="1"/>
</dbReference>
<protein>
    <submittedName>
        <fullName evidence="3">Flavodoxin family protein</fullName>
    </submittedName>
</protein>
<feature type="region of interest" description="Disordered" evidence="1">
    <location>
        <begin position="1"/>
        <end position="21"/>
    </location>
</feature>
<dbReference type="PANTHER" id="PTHR30546:SF23">
    <property type="entry name" value="FLAVOPROTEIN-LIKE PROTEIN YCP4-RELATED"/>
    <property type="match status" value="1"/>
</dbReference>
<feature type="compositionally biased region" description="Polar residues" evidence="1">
    <location>
        <begin position="1"/>
        <end position="11"/>
    </location>
</feature>
<dbReference type="RefSeq" id="WP_255239938.1">
    <property type="nucleotide sequence ID" value="NZ_CP101397.1"/>
</dbReference>
<dbReference type="InterPro" id="IPR005025">
    <property type="entry name" value="FMN_Rdtase-like_dom"/>
</dbReference>
<dbReference type="Pfam" id="PF03358">
    <property type="entry name" value="FMN_red"/>
    <property type="match status" value="1"/>
</dbReference>
<dbReference type="PANTHER" id="PTHR30546">
    <property type="entry name" value="FLAVODOXIN-RELATED PROTEIN WRBA-RELATED"/>
    <property type="match status" value="1"/>
</dbReference>
<sequence>MPEARTPTQSDTPPAPAGAAPTPVSVAIAYHSGYGHTARQAAAVAAGVDSVPGAAADLRDVTTLDAELWAALEAADAIVFGSPTYMGATSAVFQRFAEASSAIWAARGWQDKLAAGFTNSAGLNGNKDNALLSIAVLAGQHGMHWVSLGLLPGWIYTSTGSPDELNRLGGFLGAMAQSPADLGPDRTPGESDLRTAHHLGARVARTALRLAHGREAAAHLAAAA</sequence>
<name>A0ABY5FFS9_9ACTN</name>
<accession>A0ABY5FFS9</accession>
<dbReference type="InterPro" id="IPR008254">
    <property type="entry name" value="Flavodoxin/NO_synth"/>
</dbReference>
<proteinExistence type="predicted"/>
<dbReference type="PROSITE" id="PS50902">
    <property type="entry name" value="FLAVODOXIN_LIKE"/>
    <property type="match status" value="1"/>
</dbReference>
<evidence type="ECO:0000313" key="3">
    <source>
        <dbReference type="EMBL" id="UTR82602.1"/>
    </source>
</evidence>
<dbReference type="EMBL" id="CP101397">
    <property type="protein sequence ID" value="UTR82602.1"/>
    <property type="molecule type" value="Genomic_DNA"/>
</dbReference>
<dbReference type="InterPro" id="IPR029039">
    <property type="entry name" value="Flavoprotein-like_sf"/>
</dbReference>
<dbReference type="Proteomes" id="UP001058236">
    <property type="component" value="Chromosome"/>
</dbReference>
<gene>
    <name evidence="3" type="ORF">NLU04_31105</name>
</gene>
<feature type="domain" description="Flavodoxin-like" evidence="2">
    <location>
        <begin position="26"/>
        <end position="204"/>
    </location>
</feature>
<reference evidence="3" key="1">
    <citation type="submission" date="2022-07" db="EMBL/GenBank/DDBJ databases">
        <title>Genomic of Streptomyces cavourensis F2.</title>
        <authorList>
            <person name="Hu S."/>
            <person name="Liang W."/>
        </authorList>
    </citation>
    <scope>NUCLEOTIDE SEQUENCE</scope>
    <source>
        <strain evidence="3">F2</strain>
    </source>
</reference>